<accession>A0ABZ0Q9T2</accession>
<dbReference type="Gene3D" id="3.30.200.20">
    <property type="entry name" value="Phosphorylase Kinase, domain 1"/>
    <property type="match status" value="1"/>
</dbReference>
<name>A0ABZ0Q9T2_9VIBR</name>
<dbReference type="InterPro" id="IPR002575">
    <property type="entry name" value="Aminoglycoside_PTrfase"/>
</dbReference>
<feature type="domain" description="Aminoglycoside phosphotransferase" evidence="1">
    <location>
        <begin position="33"/>
        <end position="235"/>
    </location>
</feature>
<gene>
    <name evidence="2" type="ORF">R8Z52_13670</name>
</gene>
<dbReference type="PANTHER" id="PTHR40086:SF1">
    <property type="entry name" value="CELL CYCLE REGULATOR CCRZ"/>
    <property type="match status" value="1"/>
</dbReference>
<dbReference type="Gene3D" id="3.90.1200.10">
    <property type="match status" value="1"/>
</dbReference>
<dbReference type="RefSeq" id="WP_261892967.1">
    <property type="nucleotide sequence ID" value="NZ_AP024895.1"/>
</dbReference>
<reference evidence="2 3" key="1">
    <citation type="submission" date="2023-11" db="EMBL/GenBank/DDBJ databases">
        <title>Plant-associative lifestyle of Vibrio porteresiae and its evolutionary dynamics.</title>
        <authorList>
            <person name="Rameshkumar N."/>
            <person name="Kirti K."/>
        </authorList>
    </citation>
    <scope>NUCLEOTIDE SEQUENCE [LARGE SCALE GENOMIC DNA]</scope>
    <source>
        <strain evidence="2 3">MSSRF30</strain>
    </source>
</reference>
<dbReference type="InterPro" id="IPR052077">
    <property type="entry name" value="CcrZ_PhaseVar_Mediator"/>
</dbReference>
<evidence type="ECO:0000259" key="1">
    <source>
        <dbReference type="Pfam" id="PF01636"/>
    </source>
</evidence>
<dbReference type="EMBL" id="CP138203">
    <property type="protein sequence ID" value="WPC73159.1"/>
    <property type="molecule type" value="Genomic_DNA"/>
</dbReference>
<keyword evidence="3" id="KW-1185">Reference proteome</keyword>
<sequence length="283" mass="32682">MAKIAWVEACQLDPTLSSLTRFFDVPPAFAETLAGGLTNRCWKIVAPHKGNYVWRPISELTNAFTISRFQEYQILKAIEHDVIGPKAVFINEKGLLVEWIDGDQFNDAEFDLQLKTLVRIHLLDKKRIPVAPFNYTARVDHYWMQLPASVQDEALKVLYQRWRSVPTLEPEELTLCHFDLGPHNLVKTAQGLRVIDWEYAGIADPRLDLAMLLTTEDKLNPAHIARYCQLRDIDTVDAWIEGVTQWSIRVQMLALLWYLLAFHLRGDPIYEQQAIQIKENLCK</sequence>
<evidence type="ECO:0000313" key="2">
    <source>
        <dbReference type="EMBL" id="WPC73159.1"/>
    </source>
</evidence>
<dbReference type="InterPro" id="IPR011009">
    <property type="entry name" value="Kinase-like_dom_sf"/>
</dbReference>
<protein>
    <submittedName>
        <fullName evidence="2">Phosphotransferase</fullName>
    </submittedName>
</protein>
<organism evidence="2 3">
    <name type="scientific">Vibrio porteresiae DSM 19223</name>
    <dbReference type="NCBI Taxonomy" id="1123496"/>
    <lineage>
        <taxon>Bacteria</taxon>
        <taxon>Pseudomonadati</taxon>
        <taxon>Pseudomonadota</taxon>
        <taxon>Gammaproteobacteria</taxon>
        <taxon>Vibrionales</taxon>
        <taxon>Vibrionaceae</taxon>
        <taxon>Vibrio</taxon>
    </lineage>
</organism>
<dbReference type="Pfam" id="PF01636">
    <property type="entry name" value="APH"/>
    <property type="match status" value="1"/>
</dbReference>
<proteinExistence type="predicted"/>
<dbReference type="PANTHER" id="PTHR40086">
    <property type="entry name" value="PHOSPHOTRANSFERASE YTMP-RELATED"/>
    <property type="match status" value="1"/>
</dbReference>
<dbReference type="CDD" id="cd05151">
    <property type="entry name" value="ChoK-like"/>
    <property type="match status" value="1"/>
</dbReference>
<dbReference type="SUPFAM" id="SSF56112">
    <property type="entry name" value="Protein kinase-like (PK-like)"/>
    <property type="match status" value="1"/>
</dbReference>
<dbReference type="Proteomes" id="UP001304071">
    <property type="component" value="Chromosome 1"/>
</dbReference>
<evidence type="ECO:0000313" key="3">
    <source>
        <dbReference type="Proteomes" id="UP001304071"/>
    </source>
</evidence>